<evidence type="ECO:0000313" key="1">
    <source>
        <dbReference type="EMBL" id="GLT19287.1"/>
    </source>
</evidence>
<accession>A0ABQ6F3L6</accession>
<proteinExistence type="predicted"/>
<gene>
    <name evidence="1" type="ORF">GCM10007938_30690</name>
</gene>
<protein>
    <submittedName>
        <fullName evidence="1">Uncharacterized protein</fullName>
    </submittedName>
</protein>
<dbReference type="EMBL" id="BSPW01000070">
    <property type="protein sequence ID" value="GLT19287.1"/>
    <property type="molecule type" value="Genomic_DNA"/>
</dbReference>
<organism evidence="1 2">
    <name type="scientific">Vibrio zhanjiangensis</name>
    <dbReference type="NCBI Taxonomy" id="1046128"/>
    <lineage>
        <taxon>Bacteria</taxon>
        <taxon>Pseudomonadati</taxon>
        <taxon>Pseudomonadota</taxon>
        <taxon>Gammaproteobacteria</taxon>
        <taxon>Vibrionales</taxon>
        <taxon>Vibrionaceae</taxon>
        <taxon>Vibrio</taxon>
    </lineage>
</organism>
<dbReference type="Proteomes" id="UP001157138">
    <property type="component" value="Unassembled WGS sequence"/>
</dbReference>
<sequence length="59" mass="6365">MLATKMIMAIPHIPLFTSDATPEKIVSSIRRPLVIRIDIGIKLAGKMAIADAAMYAQVA</sequence>
<evidence type="ECO:0000313" key="2">
    <source>
        <dbReference type="Proteomes" id="UP001157138"/>
    </source>
</evidence>
<reference evidence="2" key="1">
    <citation type="journal article" date="2019" name="Int. J. Syst. Evol. Microbiol.">
        <title>The Global Catalogue of Microorganisms (GCM) 10K type strain sequencing project: providing services to taxonomists for standard genome sequencing and annotation.</title>
        <authorList>
            <consortium name="The Broad Institute Genomics Platform"/>
            <consortium name="The Broad Institute Genome Sequencing Center for Infectious Disease"/>
            <person name="Wu L."/>
            <person name="Ma J."/>
        </authorList>
    </citation>
    <scope>NUCLEOTIDE SEQUENCE [LARGE SCALE GENOMIC DNA]</scope>
    <source>
        <strain evidence="2">NBRC 108723</strain>
    </source>
</reference>
<comment type="caution">
    <text evidence="1">The sequence shown here is derived from an EMBL/GenBank/DDBJ whole genome shotgun (WGS) entry which is preliminary data.</text>
</comment>
<keyword evidence="2" id="KW-1185">Reference proteome</keyword>
<name>A0ABQ6F3L6_9VIBR</name>